<dbReference type="InterPro" id="IPR050389">
    <property type="entry name" value="LysR-type_TF"/>
</dbReference>
<dbReference type="PANTHER" id="PTHR30118:SF15">
    <property type="entry name" value="TRANSCRIPTIONAL REGULATORY PROTEIN"/>
    <property type="match status" value="1"/>
</dbReference>
<dbReference type="Pfam" id="PF03466">
    <property type="entry name" value="LysR_substrate"/>
    <property type="match status" value="1"/>
</dbReference>
<gene>
    <name evidence="6" type="ORF">GJA_229</name>
</gene>
<evidence type="ECO:0000256" key="4">
    <source>
        <dbReference type="ARBA" id="ARBA00023163"/>
    </source>
</evidence>
<sequence>MRTDLNLLRLLVAVYDTGSVTAAAGQLKMSQPAASAALARLRESLGDPLFVRQAGQMLPTPRAQHIIGKTREVIGLIDADILRSPAFDPARSRDEFVVCLSAVGEIVFLPALFNFLRQAAPQARLRSVSLPPQQLEEALNRGEVDLALGYFPDIKQGNMFQQRLFSHGLVCMVRAGHSIKGPRMTLKQFTTAEHAFVQDGGRSQEMFEAELAARNISRNIVLRTSHYMSIPTIIADSDLVVVLPRPVGNAFADSKKVRVVQTPVDIPAYDLKQHWHRRYHEDARLIWLRSVVNQLFADKDAISANTAARES</sequence>
<keyword evidence="3" id="KW-0238">DNA-binding</keyword>
<evidence type="ECO:0000256" key="3">
    <source>
        <dbReference type="ARBA" id="ARBA00023125"/>
    </source>
</evidence>
<dbReference type="PRINTS" id="PR00039">
    <property type="entry name" value="HTHLYSR"/>
</dbReference>
<dbReference type="HOGENOM" id="CLU_039613_39_0_4"/>
<dbReference type="EMBL" id="HG322949">
    <property type="protein sequence ID" value="CDG80892.1"/>
    <property type="molecule type" value="Genomic_DNA"/>
</dbReference>
<dbReference type="GO" id="GO:0003700">
    <property type="term" value="F:DNA-binding transcription factor activity"/>
    <property type="evidence" value="ECO:0007669"/>
    <property type="project" value="InterPro"/>
</dbReference>
<evidence type="ECO:0000313" key="7">
    <source>
        <dbReference type="Proteomes" id="UP000027604"/>
    </source>
</evidence>
<dbReference type="CDD" id="cd08459">
    <property type="entry name" value="PBP2_DntR_NahR_LinR_like"/>
    <property type="match status" value="1"/>
</dbReference>
<keyword evidence="4" id="KW-0804">Transcription</keyword>
<dbReference type="STRING" id="1349767.GJA_229"/>
<evidence type="ECO:0000259" key="5">
    <source>
        <dbReference type="PROSITE" id="PS50931"/>
    </source>
</evidence>
<name>W0V0R8_9BURK</name>
<dbReference type="Proteomes" id="UP000027604">
    <property type="component" value="Chromosome I"/>
</dbReference>
<dbReference type="SUPFAM" id="SSF46785">
    <property type="entry name" value="Winged helix' DNA-binding domain"/>
    <property type="match status" value="1"/>
</dbReference>
<dbReference type="PROSITE" id="PS50931">
    <property type="entry name" value="HTH_LYSR"/>
    <property type="match status" value="1"/>
</dbReference>
<dbReference type="PATRIC" id="fig|1349767.4.peg.4864"/>
<accession>W0V0R8</accession>
<dbReference type="eggNOG" id="COG0583">
    <property type="taxonomic scope" value="Bacteria"/>
</dbReference>
<comment type="similarity">
    <text evidence="1">Belongs to the LysR transcriptional regulatory family.</text>
</comment>
<dbReference type="KEGG" id="jag:GJA_229"/>
<protein>
    <submittedName>
        <fullName evidence="6">Bacterial regulatory helix-turn-helix, lysR family protein</fullName>
    </submittedName>
</protein>
<dbReference type="Pfam" id="PF00126">
    <property type="entry name" value="HTH_1"/>
    <property type="match status" value="1"/>
</dbReference>
<dbReference type="RefSeq" id="WP_051780117.1">
    <property type="nucleotide sequence ID" value="NZ_BCTH01000094.1"/>
</dbReference>
<dbReference type="Gene3D" id="1.10.10.10">
    <property type="entry name" value="Winged helix-like DNA-binding domain superfamily/Winged helix DNA-binding domain"/>
    <property type="match status" value="1"/>
</dbReference>
<dbReference type="Gene3D" id="3.40.190.10">
    <property type="entry name" value="Periplasmic binding protein-like II"/>
    <property type="match status" value="2"/>
</dbReference>
<dbReference type="InterPro" id="IPR036388">
    <property type="entry name" value="WH-like_DNA-bd_sf"/>
</dbReference>
<dbReference type="AlphaFoldDB" id="W0V0R8"/>
<dbReference type="SUPFAM" id="SSF53850">
    <property type="entry name" value="Periplasmic binding protein-like II"/>
    <property type="match status" value="1"/>
</dbReference>
<evidence type="ECO:0000256" key="2">
    <source>
        <dbReference type="ARBA" id="ARBA00023015"/>
    </source>
</evidence>
<keyword evidence="7" id="KW-1185">Reference proteome</keyword>
<feature type="domain" description="HTH lysR-type" evidence="5">
    <location>
        <begin position="3"/>
        <end position="60"/>
    </location>
</feature>
<dbReference type="PANTHER" id="PTHR30118">
    <property type="entry name" value="HTH-TYPE TRANSCRIPTIONAL REGULATOR LEUO-RELATED"/>
    <property type="match status" value="1"/>
</dbReference>
<evidence type="ECO:0000313" key="6">
    <source>
        <dbReference type="EMBL" id="CDG80892.1"/>
    </source>
</evidence>
<dbReference type="InterPro" id="IPR000847">
    <property type="entry name" value="LysR_HTH_N"/>
</dbReference>
<evidence type="ECO:0000256" key="1">
    <source>
        <dbReference type="ARBA" id="ARBA00009437"/>
    </source>
</evidence>
<organism evidence="6 7">
    <name type="scientific">Janthinobacterium agaricidamnosum NBRC 102515 = DSM 9628</name>
    <dbReference type="NCBI Taxonomy" id="1349767"/>
    <lineage>
        <taxon>Bacteria</taxon>
        <taxon>Pseudomonadati</taxon>
        <taxon>Pseudomonadota</taxon>
        <taxon>Betaproteobacteria</taxon>
        <taxon>Burkholderiales</taxon>
        <taxon>Oxalobacteraceae</taxon>
        <taxon>Janthinobacterium</taxon>
    </lineage>
</organism>
<proteinExistence type="inferred from homology"/>
<reference evidence="6 7" key="1">
    <citation type="journal article" date="2015" name="Genome Announc.">
        <title>Genome Sequence of Mushroom Soft-Rot Pathogen Janthinobacterium agaricidamnosum.</title>
        <authorList>
            <person name="Graupner K."/>
            <person name="Lackner G."/>
            <person name="Hertweck C."/>
        </authorList>
    </citation>
    <scope>NUCLEOTIDE SEQUENCE [LARGE SCALE GENOMIC DNA]</scope>
    <source>
        <strain evidence="7">NBRC 102515 / DSM 9628</strain>
    </source>
</reference>
<keyword evidence="2" id="KW-0805">Transcription regulation</keyword>
<dbReference type="OrthoDB" id="8583877at2"/>
<dbReference type="GO" id="GO:0003677">
    <property type="term" value="F:DNA binding"/>
    <property type="evidence" value="ECO:0007669"/>
    <property type="project" value="UniProtKB-KW"/>
</dbReference>
<dbReference type="InterPro" id="IPR036390">
    <property type="entry name" value="WH_DNA-bd_sf"/>
</dbReference>
<dbReference type="InterPro" id="IPR005119">
    <property type="entry name" value="LysR_subst-bd"/>
</dbReference>